<comment type="caution">
    <text evidence="2">The sequence shown here is derived from an EMBL/GenBank/DDBJ whole genome shotgun (WGS) entry which is preliminary data.</text>
</comment>
<feature type="region of interest" description="Disordered" evidence="1">
    <location>
        <begin position="151"/>
        <end position="173"/>
    </location>
</feature>
<feature type="compositionally biased region" description="Basic and acidic residues" evidence="1">
    <location>
        <begin position="161"/>
        <end position="173"/>
    </location>
</feature>
<dbReference type="Proteomes" id="UP000236630">
    <property type="component" value="Unassembled WGS sequence"/>
</dbReference>
<evidence type="ECO:0000256" key="1">
    <source>
        <dbReference type="SAM" id="MobiDB-lite"/>
    </source>
</evidence>
<name>A0A2H5QCE4_CITUN</name>
<organism evidence="2 3">
    <name type="scientific">Citrus unshiu</name>
    <name type="common">Satsuma mandarin</name>
    <name type="synonym">Citrus nobilis var. unshiu</name>
    <dbReference type="NCBI Taxonomy" id="55188"/>
    <lineage>
        <taxon>Eukaryota</taxon>
        <taxon>Viridiplantae</taxon>
        <taxon>Streptophyta</taxon>
        <taxon>Embryophyta</taxon>
        <taxon>Tracheophyta</taxon>
        <taxon>Spermatophyta</taxon>
        <taxon>Magnoliopsida</taxon>
        <taxon>eudicotyledons</taxon>
        <taxon>Gunneridae</taxon>
        <taxon>Pentapetalae</taxon>
        <taxon>rosids</taxon>
        <taxon>malvids</taxon>
        <taxon>Sapindales</taxon>
        <taxon>Rutaceae</taxon>
        <taxon>Aurantioideae</taxon>
        <taxon>Citrus</taxon>
    </lineage>
</organism>
<reference evidence="2 3" key="1">
    <citation type="journal article" date="2017" name="Front. Genet.">
        <title>Draft sequencing of the heterozygous diploid genome of Satsuma (Citrus unshiu Marc.) using a hybrid assembly approach.</title>
        <authorList>
            <person name="Shimizu T."/>
            <person name="Tanizawa Y."/>
            <person name="Mochizuki T."/>
            <person name="Nagasaki H."/>
            <person name="Yoshioka T."/>
            <person name="Toyoda A."/>
            <person name="Fujiyama A."/>
            <person name="Kaminuma E."/>
            <person name="Nakamura Y."/>
        </authorList>
    </citation>
    <scope>NUCLEOTIDE SEQUENCE [LARGE SCALE GENOMIC DNA]</scope>
    <source>
        <strain evidence="3">cv. Miyagawa wase</strain>
    </source>
</reference>
<accession>A0A2H5QCE4</accession>
<evidence type="ECO:0000313" key="2">
    <source>
        <dbReference type="EMBL" id="GAY62307.1"/>
    </source>
</evidence>
<evidence type="ECO:0000313" key="3">
    <source>
        <dbReference type="Proteomes" id="UP000236630"/>
    </source>
</evidence>
<dbReference type="EMBL" id="BDQV01000301">
    <property type="protein sequence ID" value="GAY62307.1"/>
    <property type="molecule type" value="Genomic_DNA"/>
</dbReference>
<keyword evidence="3" id="KW-1185">Reference proteome</keyword>
<sequence length="173" mass="19545">MMIEKLFKDDVAPAKDSIMFRLHEMENGLFKNLSLVLSYVRPRTLMGAGLYFMEDILLSSVKKKWDQLTRTIATVIDAASATPFWNKAMISRANTVSKQNSDDNISCRTMLTQISCSSIPTISPSSGKGQSVKHKCTMLLSQLYITRKTMKQTKANRKRLKPGENPRPRPKDS</sequence>
<feature type="compositionally biased region" description="Basic residues" evidence="1">
    <location>
        <begin position="151"/>
        <end position="160"/>
    </location>
</feature>
<gene>
    <name evidence="2" type="ORF">CUMW_216750</name>
</gene>
<proteinExistence type="predicted"/>
<protein>
    <submittedName>
        <fullName evidence="2">Uncharacterized protein</fullName>
    </submittedName>
</protein>
<dbReference type="AlphaFoldDB" id="A0A2H5QCE4"/>